<gene>
    <name evidence="1" type="ORF">CLOSTMETH_02193</name>
</gene>
<name>C0EEB3_9FIRM</name>
<comment type="caution">
    <text evidence="1">The sequence shown here is derived from an EMBL/GenBank/DDBJ whole genome shotgun (WGS) entry which is preliminary data.</text>
</comment>
<dbReference type="AlphaFoldDB" id="C0EEB3"/>
<sequence length="41" mass="4568">MKKFLKVLACIAGALIVVRLVQNLVDYLISTFGRHYISSGE</sequence>
<evidence type="ECO:0000313" key="1">
    <source>
        <dbReference type="EMBL" id="EEG30161.1"/>
    </source>
</evidence>
<proteinExistence type="predicted"/>
<organism evidence="1 2">
    <name type="scientific">[Clostridium] methylpentosum DSM 5476</name>
    <dbReference type="NCBI Taxonomy" id="537013"/>
    <lineage>
        <taxon>Bacteria</taxon>
        <taxon>Bacillati</taxon>
        <taxon>Bacillota</taxon>
        <taxon>Clostridia</taxon>
        <taxon>Eubacteriales</taxon>
        <taxon>Oscillospiraceae</taxon>
        <taxon>Oscillospiraceae incertae sedis</taxon>
    </lineage>
</organism>
<dbReference type="Proteomes" id="UP000003340">
    <property type="component" value="Unassembled WGS sequence"/>
</dbReference>
<evidence type="ECO:0000313" key="2">
    <source>
        <dbReference type="Proteomes" id="UP000003340"/>
    </source>
</evidence>
<reference evidence="1 2" key="1">
    <citation type="submission" date="2009-01" db="EMBL/GenBank/DDBJ databases">
        <authorList>
            <person name="Fulton L."/>
            <person name="Clifton S."/>
            <person name="Fulton B."/>
            <person name="Xu J."/>
            <person name="Minx P."/>
            <person name="Pepin K.H."/>
            <person name="Johnson M."/>
            <person name="Bhonagiri V."/>
            <person name="Nash W.E."/>
            <person name="Mardis E.R."/>
            <person name="Wilson R.K."/>
        </authorList>
    </citation>
    <scope>NUCLEOTIDE SEQUENCE [LARGE SCALE GENOMIC DNA]</scope>
    <source>
        <strain evidence="1 2">DSM 5476</strain>
    </source>
</reference>
<protein>
    <submittedName>
        <fullName evidence="1">Uncharacterized protein</fullName>
    </submittedName>
</protein>
<keyword evidence="2" id="KW-1185">Reference proteome</keyword>
<reference evidence="1 2" key="2">
    <citation type="submission" date="2009-02" db="EMBL/GenBank/DDBJ databases">
        <title>Draft genome sequence of Clostridium methylpentosum (DSM 5476).</title>
        <authorList>
            <person name="Sudarsanam P."/>
            <person name="Ley R."/>
            <person name="Guruge J."/>
            <person name="Turnbaugh P.J."/>
            <person name="Mahowald M."/>
            <person name="Liep D."/>
            <person name="Gordon J."/>
        </authorList>
    </citation>
    <scope>NUCLEOTIDE SEQUENCE [LARGE SCALE GENOMIC DNA]</scope>
    <source>
        <strain evidence="1 2">DSM 5476</strain>
    </source>
</reference>
<accession>C0EEB3</accession>
<dbReference type="HOGENOM" id="CLU_3268122_0_0_9"/>
<dbReference type="EMBL" id="ACEC01000068">
    <property type="protein sequence ID" value="EEG30161.1"/>
    <property type="molecule type" value="Genomic_DNA"/>
</dbReference>